<organism evidence="2 3">
    <name type="scientific">Galerina marginata (strain CBS 339.88)</name>
    <dbReference type="NCBI Taxonomy" id="685588"/>
    <lineage>
        <taxon>Eukaryota</taxon>
        <taxon>Fungi</taxon>
        <taxon>Dikarya</taxon>
        <taxon>Basidiomycota</taxon>
        <taxon>Agaricomycotina</taxon>
        <taxon>Agaricomycetes</taxon>
        <taxon>Agaricomycetidae</taxon>
        <taxon>Agaricales</taxon>
        <taxon>Agaricineae</taxon>
        <taxon>Strophariaceae</taxon>
        <taxon>Galerina</taxon>
    </lineage>
</organism>
<dbReference type="HOGENOM" id="CLU_1073810_0_0_1"/>
<name>A0A067SB08_GALM3</name>
<keyword evidence="3" id="KW-1185">Reference proteome</keyword>
<feature type="region of interest" description="Disordered" evidence="1">
    <location>
        <begin position="190"/>
        <end position="210"/>
    </location>
</feature>
<reference evidence="3" key="1">
    <citation type="journal article" date="2014" name="Proc. Natl. Acad. Sci. U.S.A.">
        <title>Extensive sampling of basidiomycete genomes demonstrates inadequacy of the white-rot/brown-rot paradigm for wood decay fungi.</title>
        <authorList>
            <person name="Riley R."/>
            <person name="Salamov A.A."/>
            <person name="Brown D.W."/>
            <person name="Nagy L.G."/>
            <person name="Floudas D."/>
            <person name="Held B.W."/>
            <person name="Levasseur A."/>
            <person name="Lombard V."/>
            <person name="Morin E."/>
            <person name="Otillar R."/>
            <person name="Lindquist E.A."/>
            <person name="Sun H."/>
            <person name="LaButti K.M."/>
            <person name="Schmutz J."/>
            <person name="Jabbour D."/>
            <person name="Luo H."/>
            <person name="Baker S.E."/>
            <person name="Pisabarro A.G."/>
            <person name="Walton J.D."/>
            <person name="Blanchette R.A."/>
            <person name="Henrissat B."/>
            <person name="Martin F."/>
            <person name="Cullen D."/>
            <person name="Hibbett D.S."/>
            <person name="Grigoriev I.V."/>
        </authorList>
    </citation>
    <scope>NUCLEOTIDE SEQUENCE [LARGE SCALE GENOMIC DNA]</scope>
    <source>
        <strain evidence="3">CBS 339.88</strain>
    </source>
</reference>
<evidence type="ECO:0000313" key="2">
    <source>
        <dbReference type="EMBL" id="KDR68051.1"/>
    </source>
</evidence>
<dbReference type="Proteomes" id="UP000027222">
    <property type="component" value="Unassembled WGS sequence"/>
</dbReference>
<gene>
    <name evidence="2" type="ORF">GALMADRAFT_1050682</name>
</gene>
<feature type="compositionally biased region" description="Pro residues" evidence="1">
    <location>
        <begin position="63"/>
        <end position="73"/>
    </location>
</feature>
<feature type="compositionally biased region" description="Acidic residues" evidence="1">
    <location>
        <begin position="152"/>
        <end position="171"/>
    </location>
</feature>
<protein>
    <submittedName>
        <fullName evidence="2">Uncharacterized protein</fullName>
    </submittedName>
</protein>
<proteinExistence type="predicted"/>
<feature type="compositionally biased region" description="Low complexity" evidence="1">
    <location>
        <begin position="77"/>
        <end position="88"/>
    </location>
</feature>
<feature type="region of interest" description="Disordered" evidence="1">
    <location>
        <begin position="1"/>
        <end position="173"/>
    </location>
</feature>
<feature type="compositionally biased region" description="Low complexity" evidence="1">
    <location>
        <begin position="1"/>
        <end position="37"/>
    </location>
</feature>
<evidence type="ECO:0000256" key="1">
    <source>
        <dbReference type="SAM" id="MobiDB-lite"/>
    </source>
</evidence>
<dbReference type="AlphaFoldDB" id="A0A067SB08"/>
<sequence>MPARSSRNNNNANNNRNARNKKPSSASASTSNSSTPSTDDEQLPAASLTQHQHQSQHRTSPLFSPPAHLPTPLPDELLSSTSLRLSSSPRMATEGSEAEYPAEHELPPLGLGLGLLGGDNVGGSSTLSHLIDFDTPTPPPARPTSLPPSSFDSEDSVLDHDGDQDEGEEDDALAHTYTAQMYRSPPFREAQLPPEDVEASPPPLPILPRSPHALAQSQLYFNDAYGEEDPDAPGSMASSTMVVHTRAPTFAMSSHRPLS</sequence>
<feature type="compositionally biased region" description="Pro residues" evidence="1">
    <location>
        <begin position="136"/>
        <end position="146"/>
    </location>
</feature>
<feature type="compositionally biased region" description="Gly residues" evidence="1">
    <location>
        <begin position="111"/>
        <end position="121"/>
    </location>
</feature>
<dbReference type="EMBL" id="KL142410">
    <property type="protein sequence ID" value="KDR68051.1"/>
    <property type="molecule type" value="Genomic_DNA"/>
</dbReference>
<evidence type="ECO:0000313" key="3">
    <source>
        <dbReference type="Proteomes" id="UP000027222"/>
    </source>
</evidence>
<accession>A0A067SB08</accession>